<feature type="domain" description="IrrE N-terminal-like" evidence="1">
    <location>
        <begin position="31"/>
        <end position="139"/>
    </location>
</feature>
<evidence type="ECO:0000313" key="3">
    <source>
        <dbReference type="Proteomes" id="UP001165492"/>
    </source>
</evidence>
<keyword evidence="3" id="KW-1185">Reference proteome</keyword>
<sequence>MEGDTVPDAMLQLTKDEAIAVEFFHFSPPIRGIYFTETCLPPIIGLDSSLPHDTALLRCILAEELGHHFTTVGCYIPREFFNYSDRLHISKIEYKAMRWAAEYLVPENDLLDVIGSGLYEPWEIAEHFTITEEFATFRMRLFGANKI</sequence>
<protein>
    <submittedName>
        <fullName evidence="2">ImmA/IrrE family metallo-endopeptidase</fullName>
    </submittedName>
</protein>
<dbReference type="EMBL" id="JAJHJB010000037">
    <property type="protein sequence ID" value="MCC5467663.1"/>
    <property type="molecule type" value="Genomic_DNA"/>
</dbReference>
<reference evidence="2" key="1">
    <citation type="submission" date="2021-11" db="EMBL/GenBank/DDBJ databases">
        <title>Description of a new species Pelosinus isolated from the bottom sediments of Lake Baikal.</title>
        <authorList>
            <person name="Zakharyuk A."/>
        </authorList>
    </citation>
    <scope>NUCLEOTIDE SEQUENCE</scope>
    <source>
        <strain evidence="2">Bkl1</strain>
    </source>
</reference>
<dbReference type="Pfam" id="PF06114">
    <property type="entry name" value="Peptidase_M78"/>
    <property type="match status" value="1"/>
</dbReference>
<proteinExistence type="predicted"/>
<comment type="caution">
    <text evidence="2">The sequence shown here is derived from an EMBL/GenBank/DDBJ whole genome shotgun (WGS) entry which is preliminary data.</text>
</comment>
<name>A0ABS8HZG5_9FIRM</name>
<evidence type="ECO:0000259" key="1">
    <source>
        <dbReference type="Pfam" id="PF06114"/>
    </source>
</evidence>
<dbReference type="InterPro" id="IPR010359">
    <property type="entry name" value="IrrE_HExxH"/>
</dbReference>
<gene>
    <name evidence="2" type="ORF">LMF89_20210</name>
</gene>
<organism evidence="2 3">
    <name type="scientific">Pelosinus baikalensis</name>
    <dbReference type="NCBI Taxonomy" id="2892015"/>
    <lineage>
        <taxon>Bacteria</taxon>
        <taxon>Bacillati</taxon>
        <taxon>Bacillota</taxon>
        <taxon>Negativicutes</taxon>
        <taxon>Selenomonadales</taxon>
        <taxon>Sporomusaceae</taxon>
        <taxon>Pelosinus</taxon>
    </lineage>
</organism>
<evidence type="ECO:0000313" key="2">
    <source>
        <dbReference type="EMBL" id="MCC5467663.1"/>
    </source>
</evidence>
<dbReference type="Proteomes" id="UP001165492">
    <property type="component" value="Unassembled WGS sequence"/>
</dbReference>
<accession>A0ABS8HZG5</accession>